<dbReference type="InterPro" id="IPR002939">
    <property type="entry name" value="DnaJ_C"/>
</dbReference>
<evidence type="ECO:0000313" key="8">
    <source>
        <dbReference type="Proteomes" id="UP000177096"/>
    </source>
</evidence>
<evidence type="ECO:0000313" key="7">
    <source>
        <dbReference type="EMBL" id="OHB08031.1"/>
    </source>
</evidence>
<dbReference type="Pfam" id="PF01556">
    <property type="entry name" value="DnaJ_C"/>
    <property type="match status" value="1"/>
</dbReference>
<keyword evidence="3" id="KW-0863">Zinc-finger</keyword>
<evidence type="ECO:0000256" key="3">
    <source>
        <dbReference type="ARBA" id="ARBA00022771"/>
    </source>
</evidence>
<dbReference type="GO" id="GO:0042026">
    <property type="term" value="P:protein refolding"/>
    <property type="evidence" value="ECO:0007669"/>
    <property type="project" value="TreeGrafter"/>
</dbReference>
<dbReference type="FunFam" id="2.60.260.20:FF:000009">
    <property type="entry name" value="Putative Mitochondrial DnaJ chaperone"/>
    <property type="match status" value="1"/>
</dbReference>
<dbReference type="SUPFAM" id="SSF49493">
    <property type="entry name" value="HSP40/DnaJ peptide-binding domain"/>
    <property type="match status" value="2"/>
</dbReference>
<accession>A0A1G2UF02</accession>
<dbReference type="PRINTS" id="PR00625">
    <property type="entry name" value="JDOMAIN"/>
</dbReference>
<name>A0A1G2UF02_9BACT</name>
<dbReference type="InterPro" id="IPR036869">
    <property type="entry name" value="J_dom_sf"/>
</dbReference>
<dbReference type="InterPro" id="IPR008971">
    <property type="entry name" value="HSP40/DnaJ_pept-bd"/>
</dbReference>
<dbReference type="GO" id="GO:0051082">
    <property type="term" value="F:unfolded protein binding"/>
    <property type="evidence" value="ECO:0007669"/>
    <property type="project" value="InterPro"/>
</dbReference>
<keyword evidence="5" id="KW-0143">Chaperone</keyword>
<dbReference type="PANTHER" id="PTHR43096">
    <property type="entry name" value="DNAJ HOMOLOG 1, MITOCHONDRIAL-RELATED"/>
    <property type="match status" value="1"/>
</dbReference>
<dbReference type="GO" id="GO:0005737">
    <property type="term" value="C:cytoplasm"/>
    <property type="evidence" value="ECO:0007669"/>
    <property type="project" value="TreeGrafter"/>
</dbReference>
<dbReference type="AlphaFoldDB" id="A0A1G2UF02"/>
<dbReference type="PANTHER" id="PTHR43096:SF52">
    <property type="entry name" value="DNAJ HOMOLOG 1, MITOCHONDRIAL-RELATED"/>
    <property type="match status" value="1"/>
</dbReference>
<gene>
    <name evidence="7" type="ORF">A3I86_01475</name>
</gene>
<dbReference type="FunFam" id="2.60.260.20:FF:000005">
    <property type="entry name" value="Chaperone protein dnaJ 1, mitochondrial"/>
    <property type="match status" value="1"/>
</dbReference>
<evidence type="ECO:0000259" key="6">
    <source>
        <dbReference type="PROSITE" id="PS50076"/>
    </source>
</evidence>
<dbReference type="InterPro" id="IPR001623">
    <property type="entry name" value="DnaJ_domain"/>
</dbReference>
<organism evidence="7 8">
    <name type="scientific">Candidatus Zambryskibacteria bacterium RIFCSPLOWO2_02_FULL_39_14</name>
    <dbReference type="NCBI Taxonomy" id="1802769"/>
    <lineage>
        <taxon>Bacteria</taxon>
        <taxon>Candidatus Zambryskiibacteriota</taxon>
    </lineage>
</organism>
<protein>
    <recommendedName>
        <fullName evidence="6">J domain-containing protein</fullName>
    </recommendedName>
</protein>
<dbReference type="Gene3D" id="2.60.260.20">
    <property type="entry name" value="Urease metallochaperone UreE, N-terminal domain"/>
    <property type="match status" value="2"/>
</dbReference>
<sequence>MKDYYKILGVNKDASEEEVKKAFRKLAHVYHPDKSGGNEAKFKEASEAYSVLSDKKKRAQYDAFGSVGGGGTGTGGFRSAGFDPSGFGFDFSGFGNAGFDTGDLGDILSSIFGGRRVRRGRDIAVDIELSFQESIFGVDRKVVINSKFVKQKEVSISVPPGIDDGQMIRLSGHGEILEGGVPGDLYVKIHVRKHPYLRKEGYNLIMDLVVKLTEALLGAEKNIHSLDGEITLKVPVGTKHGTILRVKGKGVPYNHANSGKSGRGDLYIRISIQIPDKLSKEARKVVEDLKKLGL</sequence>
<keyword evidence="4" id="KW-0862">Zinc</keyword>
<evidence type="ECO:0000256" key="5">
    <source>
        <dbReference type="ARBA" id="ARBA00023186"/>
    </source>
</evidence>
<dbReference type="EMBL" id="MHWM01000032">
    <property type="protein sequence ID" value="OHB08031.1"/>
    <property type="molecule type" value="Genomic_DNA"/>
</dbReference>
<dbReference type="SMART" id="SM00271">
    <property type="entry name" value="DnaJ"/>
    <property type="match status" value="1"/>
</dbReference>
<feature type="domain" description="J" evidence="6">
    <location>
        <begin position="3"/>
        <end position="65"/>
    </location>
</feature>
<reference evidence="7 8" key="1">
    <citation type="journal article" date="2016" name="Nat. Commun.">
        <title>Thousands of microbial genomes shed light on interconnected biogeochemical processes in an aquifer system.</title>
        <authorList>
            <person name="Anantharaman K."/>
            <person name="Brown C.T."/>
            <person name="Hug L.A."/>
            <person name="Sharon I."/>
            <person name="Castelle C.J."/>
            <person name="Probst A.J."/>
            <person name="Thomas B.C."/>
            <person name="Singh A."/>
            <person name="Wilkins M.J."/>
            <person name="Karaoz U."/>
            <person name="Brodie E.L."/>
            <person name="Williams K.H."/>
            <person name="Hubbard S.S."/>
            <person name="Banfield J.F."/>
        </authorList>
    </citation>
    <scope>NUCLEOTIDE SEQUENCE [LARGE SCALE GENOMIC DNA]</scope>
</reference>
<evidence type="ECO:0000256" key="2">
    <source>
        <dbReference type="ARBA" id="ARBA00022737"/>
    </source>
</evidence>
<dbReference type="PROSITE" id="PS00636">
    <property type="entry name" value="DNAJ_1"/>
    <property type="match status" value="1"/>
</dbReference>
<evidence type="ECO:0000256" key="1">
    <source>
        <dbReference type="ARBA" id="ARBA00022723"/>
    </source>
</evidence>
<dbReference type="Proteomes" id="UP000177096">
    <property type="component" value="Unassembled WGS sequence"/>
</dbReference>
<dbReference type="GO" id="GO:0008270">
    <property type="term" value="F:zinc ion binding"/>
    <property type="evidence" value="ECO:0007669"/>
    <property type="project" value="UniProtKB-KW"/>
</dbReference>
<comment type="caution">
    <text evidence="7">The sequence shown here is derived from an EMBL/GenBank/DDBJ whole genome shotgun (WGS) entry which is preliminary data.</text>
</comment>
<dbReference type="CDD" id="cd06257">
    <property type="entry name" value="DnaJ"/>
    <property type="match status" value="1"/>
</dbReference>
<evidence type="ECO:0000256" key="4">
    <source>
        <dbReference type="ARBA" id="ARBA00022833"/>
    </source>
</evidence>
<dbReference type="CDD" id="cd10747">
    <property type="entry name" value="DnaJ_C"/>
    <property type="match status" value="1"/>
</dbReference>
<dbReference type="InterPro" id="IPR018253">
    <property type="entry name" value="DnaJ_domain_CS"/>
</dbReference>
<keyword evidence="2" id="KW-0677">Repeat</keyword>
<keyword evidence="1" id="KW-0479">Metal-binding</keyword>
<proteinExistence type="predicted"/>
<dbReference type="SUPFAM" id="SSF46565">
    <property type="entry name" value="Chaperone J-domain"/>
    <property type="match status" value="1"/>
</dbReference>
<dbReference type="Pfam" id="PF00226">
    <property type="entry name" value="DnaJ"/>
    <property type="match status" value="1"/>
</dbReference>
<dbReference type="PROSITE" id="PS50076">
    <property type="entry name" value="DNAJ_2"/>
    <property type="match status" value="1"/>
</dbReference>
<dbReference type="Gene3D" id="1.10.287.110">
    <property type="entry name" value="DnaJ domain"/>
    <property type="match status" value="1"/>
</dbReference>